<protein>
    <submittedName>
        <fullName evidence="2">Uncharacterized protein</fullName>
    </submittedName>
</protein>
<organism evidence="2 3">
    <name type="scientific">Streptomyces malaysiensis</name>
    <dbReference type="NCBI Taxonomy" id="92644"/>
    <lineage>
        <taxon>Bacteria</taxon>
        <taxon>Bacillati</taxon>
        <taxon>Actinomycetota</taxon>
        <taxon>Actinomycetes</taxon>
        <taxon>Kitasatosporales</taxon>
        <taxon>Streptomycetaceae</taxon>
        <taxon>Streptomyces</taxon>
        <taxon>Streptomyces violaceusniger group</taxon>
    </lineage>
</organism>
<accession>A0A7X5WWT5</accession>
<sequence length="138" mass="14126">MDRTGEVSGAGGGAEIDVGLEDAAGRAVDVVALRQTPVESGGSRRLRGERSPGGAEVVQQPQRTLFRKAYGGRGNGPATAEFGGHMMDPGAFAGAEQSLPVSTSSVETAALSGAAIQWVARTPGQNRLPVSSRLGPRR</sequence>
<comment type="caution">
    <text evidence="2">The sequence shown here is derived from an EMBL/GenBank/DDBJ whole genome shotgun (WGS) entry which is preliminary data.</text>
</comment>
<evidence type="ECO:0000313" key="3">
    <source>
        <dbReference type="Proteomes" id="UP000536624"/>
    </source>
</evidence>
<dbReference type="EMBL" id="JAALLH010000001">
    <property type="protein sequence ID" value="NIY62458.1"/>
    <property type="molecule type" value="Genomic_DNA"/>
</dbReference>
<dbReference type="AlphaFoldDB" id="A0A7X5WWT5"/>
<feature type="region of interest" description="Disordered" evidence="1">
    <location>
        <begin position="38"/>
        <end position="63"/>
    </location>
</feature>
<evidence type="ECO:0000256" key="1">
    <source>
        <dbReference type="SAM" id="MobiDB-lite"/>
    </source>
</evidence>
<name>A0A7X5WWT5_STRMQ</name>
<gene>
    <name evidence="2" type="ORF">SMALB_0373</name>
</gene>
<proteinExistence type="predicted"/>
<dbReference type="Proteomes" id="UP000536624">
    <property type="component" value="Unassembled WGS sequence"/>
</dbReference>
<evidence type="ECO:0000313" key="2">
    <source>
        <dbReference type="EMBL" id="NIY62458.1"/>
    </source>
</evidence>
<reference evidence="2 3" key="1">
    <citation type="submission" date="2020-02" db="EMBL/GenBank/DDBJ databases">
        <title>Streptomyces malaysiensis DSM14702 (JHCC583434, PFL_A843) Genome sequencing and assembly.</title>
        <authorList>
            <person name="Samborskyy M."/>
        </authorList>
    </citation>
    <scope>NUCLEOTIDE SEQUENCE [LARGE SCALE GENOMIC DNA]</scope>
    <source>
        <strain evidence="2 3">DSM 14702</strain>
    </source>
</reference>